<dbReference type="EMBL" id="HACA01008585">
    <property type="protein sequence ID" value="CDW25946.1"/>
    <property type="molecule type" value="Transcribed_RNA"/>
</dbReference>
<feature type="region of interest" description="Disordered" evidence="1">
    <location>
        <begin position="57"/>
        <end position="78"/>
    </location>
</feature>
<organism evidence="2">
    <name type="scientific">Lepeophtheirus salmonis</name>
    <name type="common">Salmon louse</name>
    <name type="synonym">Caligus salmonis</name>
    <dbReference type="NCBI Taxonomy" id="72036"/>
    <lineage>
        <taxon>Eukaryota</taxon>
        <taxon>Metazoa</taxon>
        <taxon>Ecdysozoa</taxon>
        <taxon>Arthropoda</taxon>
        <taxon>Crustacea</taxon>
        <taxon>Multicrustacea</taxon>
        <taxon>Hexanauplia</taxon>
        <taxon>Copepoda</taxon>
        <taxon>Siphonostomatoida</taxon>
        <taxon>Caligidae</taxon>
        <taxon>Lepeophtheirus</taxon>
    </lineage>
</organism>
<reference evidence="2" key="1">
    <citation type="submission" date="2014-05" db="EMBL/GenBank/DDBJ databases">
        <authorList>
            <person name="Chronopoulou M."/>
        </authorList>
    </citation>
    <scope>NUCLEOTIDE SEQUENCE</scope>
    <source>
        <tissue evidence="2">Whole organism</tissue>
    </source>
</reference>
<dbReference type="AlphaFoldDB" id="A0A0K2TKB3"/>
<evidence type="ECO:0000313" key="2">
    <source>
        <dbReference type="EMBL" id="CDW25946.1"/>
    </source>
</evidence>
<name>A0A0K2TKB3_LEPSM</name>
<evidence type="ECO:0000256" key="1">
    <source>
        <dbReference type="SAM" id="MobiDB-lite"/>
    </source>
</evidence>
<accession>A0A0K2TKB3</accession>
<proteinExistence type="predicted"/>
<protein>
    <submittedName>
        <fullName evidence="2">Uncharacterized protein</fullName>
    </submittedName>
</protein>
<sequence>MDHVYNRRNHRWLEGSPEEVEGVFCTKHPAQTMARESLRPTARRCLSSFVRLGRKSAKRSTTRCSGSPYCHGSRPTTQRTSMYGLKMVNPHTSAKCQKFCTNNMETHK</sequence>